<feature type="compositionally biased region" description="Acidic residues" evidence="1">
    <location>
        <begin position="138"/>
        <end position="152"/>
    </location>
</feature>
<feature type="compositionally biased region" description="Low complexity" evidence="1">
    <location>
        <begin position="125"/>
        <end position="135"/>
    </location>
</feature>
<dbReference type="KEGG" id="haxz:M0R88_11350"/>
<feature type="region of interest" description="Disordered" evidence="1">
    <location>
        <begin position="124"/>
        <end position="152"/>
    </location>
</feature>
<protein>
    <submittedName>
        <fullName evidence="2">Uncharacterized protein</fullName>
    </submittedName>
</protein>
<dbReference type="AlphaFoldDB" id="A0A8U0IFX5"/>
<evidence type="ECO:0000256" key="1">
    <source>
        <dbReference type="SAM" id="MobiDB-lite"/>
    </source>
</evidence>
<dbReference type="RefSeq" id="WP_248653623.1">
    <property type="nucleotide sequence ID" value="NZ_CP096658.1"/>
</dbReference>
<reference evidence="2" key="1">
    <citation type="submission" date="2022-04" db="EMBL/GenBank/DDBJ databases">
        <title>Diverse halophilic archaea isolated from saline environments.</title>
        <authorList>
            <person name="Cui H.-L."/>
        </authorList>
    </citation>
    <scope>NUCLEOTIDE SEQUENCE</scope>
    <source>
        <strain evidence="2">XZYJT40</strain>
    </source>
</reference>
<keyword evidence="3" id="KW-1185">Reference proteome</keyword>
<dbReference type="GeneID" id="72190459"/>
<dbReference type="Proteomes" id="UP000830434">
    <property type="component" value="Chromosome"/>
</dbReference>
<accession>A0A8U0IFX5</accession>
<gene>
    <name evidence="2" type="ORF">M0R88_11350</name>
</gene>
<evidence type="ECO:0000313" key="3">
    <source>
        <dbReference type="Proteomes" id="UP000830434"/>
    </source>
</evidence>
<name>A0A8U0IFX5_9EURY</name>
<organism evidence="2 3">
    <name type="scientific">Halorussus gelatinilyticus</name>
    <dbReference type="NCBI Taxonomy" id="2937524"/>
    <lineage>
        <taxon>Archaea</taxon>
        <taxon>Methanobacteriati</taxon>
        <taxon>Methanobacteriota</taxon>
        <taxon>Stenosarchaea group</taxon>
        <taxon>Halobacteria</taxon>
        <taxon>Halobacteriales</taxon>
        <taxon>Haladaptataceae</taxon>
        <taxon>Halorussus</taxon>
    </lineage>
</organism>
<feature type="region of interest" description="Disordered" evidence="1">
    <location>
        <begin position="59"/>
        <end position="80"/>
    </location>
</feature>
<dbReference type="EMBL" id="CP096658">
    <property type="protein sequence ID" value="UPV99121.1"/>
    <property type="molecule type" value="Genomic_DNA"/>
</dbReference>
<evidence type="ECO:0000313" key="2">
    <source>
        <dbReference type="EMBL" id="UPV99121.1"/>
    </source>
</evidence>
<sequence length="152" mass="17586">MDETQTDDAAGPTVAVTLESEEWYVLTNWLRERENRLQYALRSKSDEWAFVHDLRRGVERQRDGDSEAADDPETAGVTETVALTDRQVRYLSSFLRKRARRLRFLPWRDRERRDVVHLRDHLHAAARATSATNRSETGEESNGADEEPNEAC</sequence>
<proteinExistence type="predicted"/>